<keyword evidence="2" id="KW-1185">Reference proteome</keyword>
<protein>
    <submittedName>
        <fullName evidence="1">Uncharacterized protein</fullName>
    </submittedName>
</protein>
<dbReference type="STRING" id="1035.BN961_02163"/>
<accession>A0A090MMX1</accession>
<comment type="caution">
    <text evidence="1">The sequence shown here is derived from an EMBL/GenBank/DDBJ whole genome shotgun (WGS) entry which is preliminary data.</text>
</comment>
<evidence type="ECO:0000313" key="2">
    <source>
        <dbReference type="Proteomes" id="UP000035762"/>
    </source>
</evidence>
<gene>
    <name evidence="1" type="ORF">BN961_02163</name>
</gene>
<sequence length="82" mass="9020">MTQTTAAGARTAKPKYKVHLQRTYQKWGGSVNTTLCGRNSDVAIDTDDENVTDQRDEVTCKFCQRLFPALDRRAALAKTGGA</sequence>
<proteinExistence type="predicted"/>
<evidence type="ECO:0000313" key="1">
    <source>
        <dbReference type="EMBL" id="CEG08745.1"/>
    </source>
</evidence>
<dbReference type="EMBL" id="CCAZ020000001">
    <property type="protein sequence ID" value="CEG08745.1"/>
    <property type="molecule type" value="Genomic_DNA"/>
</dbReference>
<dbReference type="Proteomes" id="UP000035762">
    <property type="component" value="Unassembled WGS sequence"/>
</dbReference>
<name>A0A090MMX1_AFIFE</name>
<reference evidence="1 2" key="1">
    <citation type="journal article" date="2014" name="Genome Announc.">
        <title>Genome Sequence of Afipia felis Strain 76713, Isolated in Hospital Water Using an Amoeba Co-Culture Procedure.</title>
        <authorList>
            <person name="Benamar S."/>
            <person name="La Scola B."/>
            <person name="Croce O."/>
        </authorList>
    </citation>
    <scope>NUCLEOTIDE SEQUENCE [LARGE SCALE GENOMIC DNA]</scope>
    <source>
        <strain evidence="1 2">76713</strain>
    </source>
</reference>
<dbReference type="AlphaFoldDB" id="A0A090MMX1"/>
<organism evidence="1 2">
    <name type="scientific">Afipia felis</name>
    <name type="common">Cat scratch disease bacillus</name>
    <dbReference type="NCBI Taxonomy" id="1035"/>
    <lineage>
        <taxon>Bacteria</taxon>
        <taxon>Pseudomonadati</taxon>
        <taxon>Pseudomonadota</taxon>
        <taxon>Alphaproteobacteria</taxon>
        <taxon>Hyphomicrobiales</taxon>
        <taxon>Nitrobacteraceae</taxon>
        <taxon>Afipia</taxon>
    </lineage>
</organism>